<evidence type="ECO:0000256" key="1">
    <source>
        <dbReference type="SAM" id="MobiDB-lite"/>
    </source>
</evidence>
<keyword evidence="2" id="KW-1133">Transmembrane helix</keyword>
<evidence type="ECO:0000256" key="2">
    <source>
        <dbReference type="SAM" id="Phobius"/>
    </source>
</evidence>
<protein>
    <submittedName>
        <fullName evidence="4">Tripartite tricarboxylate transporter TctB family protein</fullName>
    </submittedName>
</protein>
<comment type="caution">
    <text evidence="4">The sequence shown here is derived from an EMBL/GenBank/DDBJ whole genome shotgun (WGS) entry which is preliminary data.</text>
</comment>
<dbReference type="EMBL" id="JBDXMX010000001">
    <property type="protein sequence ID" value="MEO9246758.1"/>
    <property type="molecule type" value="Genomic_DNA"/>
</dbReference>
<accession>A0ABV0IFH9</accession>
<feature type="transmembrane region" description="Helical" evidence="2">
    <location>
        <begin position="66"/>
        <end position="87"/>
    </location>
</feature>
<name>A0ABV0IFH9_9MICC</name>
<reference evidence="4 5" key="1">
    <citation type="submission" date="2024-05" db="EMBL/GenBank/DDBJ databases">
        <authorList>
            <person name="Yi C."/>
        </authorList>
    </citation>
    <scope>NUCLEOTIDE SEQUENCE [LARGE SCALE GENOMIC DNA]</scope>
    <source>
        <strain evidence="4 5">XS13</strain>
    </source>
</reference>
<feature type="transmembrane region" description="Helical" evidence="2">
    <location>
        <begin position="154"/>
        <end position="176"/>
    </location>
</feature>
<dbReference type="RefSeq" id="WP_347919005.1">
    <property type="nucleotide sequence ID" value="NZ_JBDXMX010000001.1"/>
</dbReference>
<keyword evidence="2" id="KW-0812">Transmembrane</keyword>
<sequence>MKHAETAAPAGRPASAEVPRGGSAAPGVPVGEMLFAVFILALGILGFVAGAGIQTPSSANDIGPRALPYLVSGALVLVGVGLVIQLLRGHRGQADEGEDVDPDIPTDWLTVAKLVGIVVVHIVLIVPLGWAAAAALLFFGAAWSLGARPWWRNALIAVIIALVLQYGFGVLLGVSLPPGVLEGVPFLNG</sequence>
<evidence type="ECO:0000313" key="5">
    <source>
        <dbReference type="Proteomes" id="UP001484097"/>
    </source>
</evidence>
<feature type="transmembrane region" description="Helical" evidence="2">
    <location>
        <begin position="114"/>
        <end position="142"/>
    </location>
</feature>
<keyword evidence="2" id="KW-0472">Membrane</keyword>
<dbReference type="Proteomes" id="UP001484097">
    <property type="component" value="Unassembled WGS sequence"/>
</dbReference>
<gene>
    <name evidence="4" type="ORF">ABDK96_03590</name>
</gene>
<keyword evidence="5" id="KW-1185">Reference proteome</keyword>
<evidence type="ECO:0000313" key="4">
    <source>
        <dbReference type="EMBL" id="MEO9246758.1"/>
    </source>
</evidence>
<dbReference type="Pfam" id="PF07331">
    <property type="entry name" value="TctB"/>
    <property type="match status" value="1"/>
</dbReference>
<proteinExistence type="predicted"/>
<feature type="domain" description="DUF1468" evidence="3">
    <location>
        <begin position="34"/>
        <end position="177"/>
    </location>
</feature>
<evidence type="ECO:0000259" key="3">
    <source>
        <dbReference type="Pfam" id="PF07331"/>
    </source>
</evidence>
<dbReference type="InterPro" id="IPR009936">
    <property type="entry name" value="DUF1468"/>
</dbReference>
<organism evidence="4 5">
    <name type="scientific">Citricoccus nitrophenolicus</name>
    <dbReference type="NCBI Taxonomy" id="863575"/>
    <lineage>
        <taxon>Bacteria</taxon>
        <taxon>Bacillati</taxon>
        <taxon>Actinomycetota</taxon>
        <taxon>Actinomycetes</taxon>
        <taxon>Micrococcales</taxon>
        <taxon>Micrococcaceae</taxon>
        <taxon>Citricoccus</taxon>
    </lineage>
</organism>
<feature type="transmembrane region" description="Helical" evidence="2">
    <location>
        <begin position="33"/>
        <end position="54"/>
    </location>
</feature>
<feature type="region of interest" description="Disordered" evidence="1">
    <location>
        <begin position="1"/>
        <end position="22"/>
    </location>
</feature>